<keyword evidence="3" id="KW-1185">Reference proteome</keyword>
<dbReference type="Gene3D" id="3.40.50.1000">
    <property type="entry name" value="HAD superfamily/HAD-like"/>
    <property type="match status" value="1"/>
</dbReference>
<protein>
    <submittedName>
        <fullName evidence="2">HAD family hydrolase</fullName>
        <ecNumber evidence="2">3.1.3.-</ecNumber>
    </submittedName>
</protein>
<evidence type="ECO:0000259" key="1">
    <source>
        <dbReference type="PROSITE" id="PS50969"/>
    </source>
</evidence>
<proteinExistence type="predicted"/>
<evidence type="ECO:0000313" key="3">
    <source>
        <dbReference type="Proteomes" id="UP001239782"/>
    </source>
</evidence>
<dbReference type="SUPFAM" id="SSF56784">
    <property type="entry name" value="HAD-like"/>
    <property type="match status" value="1"/>
</dbReference>
<dbReference type="Proteomes" id="UP001239782">
    <property type="component" value="Chromosome"/>
</dbReference>
<dbReference type="AlphaFoldDB" id="A0AA51RXC4"/>
<feature type="domain" description="FCP1 homology" evidence="1">
    <location>
        <begin position="1"/>
        <end position="161"/>
    </location>
</feature>
<evidence type="ECO:0000313" key="2">
    <source>
        <dbReference type="EMBL" id="WMS89255.1"/>
    </source>
</evidence>
<dbReference type="GO" id="GO:0016787">
    <property type="term" value="F:hydrolase activity"/>
    <property type="evidence" value="ECO:0007669"/>
    <property type="project" value="UniProtKB-KW"/>
</dbReference>
<dbReference type="Pfam" id="PF03031">
    <property type="entry name" value="NIF"/>
    <property type="match status" value="1"/>
</dbReference>
<dbReference type="RefSeq" id="WP_309204527.1">
    <property type="nucleotide sequence ID" value="NZ_CP133548.1"/>
</dbReference>
<dbReference type="EMBL" id="CP133548">
    <property type="protein sequence ID" value="WMS89255.1"/>
    <property type="molecule type" value="Genomic_DNA"/>
</dbReference>
<gene>
    <name evidence="2" type="ORF">Q9312_18390</name>
</gene>
<dbReference type="InterPro" id="IPR004274">
    <property type="entry name" value="FCP1_dom"/>
</dbReference>
<name>A0AA51RXC4_9GAMM</name>
<organism evidence="2 3">
    <name type="scientific">Pleionea litopenaei</name>
    <dbReference type="NCBI Taxonomy" id="3070815"/>
    <lineage>
        <taxon>Bacteria</taxon>
        <taxon>Pseudomonadati</taxon>
        <taxon>Pseudomonadota</taxon>
        <taxon>Gammaproteobacteria</taxon>
        <taxon>Oceanospirillales</taxon>
        <taxon>Pleioneaceae</taxon>
        <taxon>Pleionea</taxon>
    </lineage>
</organism>
<dbReference type="PANTHER" id="PTHR12210">
    <property type="entry name" value="DULLARD PROTEIN PHOSPHATASE"/>
    <property type="match status" value="1"/>
</dbReference>
<accession>A0AA51RXC4</accession>
<dbReference type="InterPro" id="IPR036412">
    <property type="entry name" value="HAD-like_sf"/>
</dbReference>
<dbReference type="EC" id="3.1.3.-" evidence="2"/>
<dbReference type="SMART" id="SM00577">
    <property type="entry name" value="CPDc"/>
    <property type="match status" value="1"/>
</dbReference>
<keyword evidence="2" id="KW-0378">Hydrolase</keyword>
<dbReference type="KEGG" id="plei:Q9312_18390"/>
<reference evidence="2 3" key="1">
    <citation type="submission" date="2023-08" db="EMBL/GenBank/DDBJ databases">
        <title>Pleionea litopenaei sp. nov., isolated from stomach of juvenile Litopenaeus vannamei.</title>
        <authorList>
            <person name="Rho A.M."/>
            <person name="Hwang C.Y."/>
        </authorList>
    </citation>
    <scope>NUCLEOTIDE SEQUENCE [LARGE SCALE GENOMIC DNA]</scope>
    <source>
        <strain evidence="2 3">HL-JVS1</strain>
    </source>
</reference>
<dbReference type="InterPro" id="IPR050365">
    <property type="entry name" value="TIM50"/>
</dbReference>
<dbReference type="PROSITE" id="PS50969">
    <property type="entry name" value="FCP1"/>
    <property type="match status" value="1"/>
</dbReference>
<sequence length="189" mass="22539">MDSQKLIILDLDETLIYATEENLKYDDGFKVGNYYVHPRPHLESFLRFCFAHFNVGVWTSSGETYAQLVVEAIFKPEQSLDFVWSRRRCVRRFDAIRYEEYFIKDLNKLKKYGYQLKDMIMIDDTPRKLERHYGNLVRVSAFEGNTLDDELKLLSDYLATISNVDDIRPLEKRGWRHRVERNSIKNEPN</sequence>
<dbReference type="InterPro" id="IPR023214">
    <property type="entry name" value="HAD_sf"/>
</dbReference>